<evidence type="ECO:0000313" key="2">
    <source>
        <dbReference type="RefSeq" id="XP_074233747.1"/>
    </source>
</evidence>
<name>A0AC58RGT6_CAMBA</name>
<accession>A0AC58RGT6</accession>
<reference evidence="2" key="1">
    <citation type="submission" date="2025-08" db="UniProtKB">
        <authorList>
            <consortium name="RefSeq"/>
        </authorList>
    </citation>
    <scope>IDENTIFICATION</scope>
    <source>
        <tissue evidence="2">Blood</tissue>
    </source>
</reference>
<organism evidence="1 2">
    <name type="scientific">Camelus bactrianus</name>
    <name type="common">Bactrian camel</name>
    <dbReference type="NCBI Taxonomy" id="9837"/>
    <lineage>
        <taxon>Eukaryota</taxon>
        <taxon>Metazoa</taxon>
        <taxon>Chordata</taxon>
        <taxon>Craniata</taxon>
        <taxon>Vertebrata</taxon>
        <taxon>Euteleostomi</taxon>
        <taxon>Mammalia</taxon>
        <taxon>Eutheria</taxon>
        <taxon>Laurasiatheria</taxon>
        <taxon>Artiodactyla</taxon>
        <taxon>Tylopoda</taxon>
        <taxon>Camelidae</taxon>
        <taxon>Camelus</taxon>
    </lineage>
</organism>
<sequence>MGGRRAVYGRSLRSPASLWEVRIQEPAPEPAAPKPSRAPQARLPKRSWPSAGALVSPDPGRDAPSRVPVPAGWADPDQQNRPEPRDRARRNPRRPWVSEGYGVYVYPNSFFRYEGEWKGGKKHGEDRPWPLPAASPLTARFPLELGAGRGKLLFRDGGYYEGEFVDGEITGEGRRHWALTGSTYTGQFVLGEPQGHGIMLYKAGGYYDGELSGGAREGQGRLVDADGQVYCGSFHDNRRHGRGWMVFRNGDEYDGDWVQDRRQGHGVLSCADGSVYEEAHIPGPDLMDVTATWEGKGEAAGKCQPSTTELCPCLGQWHSDVFSGLGSLAHCSGVVYRGMWVNGHPMAQATRMVILGPEVLDVAQGASLTLTVQLQQADGEVAKGEDGRVLKVSAGVRRVQLPAYSEVSFFKVDEGGRETPIQTPFGFQCLSFPLSSPQSGGLEPRAALGSADANLPPPEADPMRRAAAHPSARRHETPCPKDCQRVERGYAQFSDVCLGAPPPEHHPILFLDSLHEASSRPGGLGPRNMTPTAQDSPEGSRPDRAAMADPAAVAFPGTQGVRSPRAGWSQRAAGSEGSGPPLSSAPGAGMFSDGGSRLPRPVSAAAAFLVGAQASPESFFQAPVPAQRARGGEGRFPGQPRFLLFLIFFFMVSPTLKLSRQFADGFPSLLHRPAPTTPRAPPHKINWTSVSSEANYV</sequence>
<protein>
    <submittedName>
        <fullName evidence="2">MORN repeat-containing protein 1 isoform X1</fullName>
    </submittedName>
</protein>
<dbReference type="Proteomes" id="UP001732780">
    <property type="component" value="Chromosome 13"/>
</dbReference>
<keyword evidence="1" id="KW-1185">Reference proteome</keyword>
<proteinExistence type="predicted"/>
<evidence type="ECO:0000313" key="1">
    <source>
        <dbReference type="Proteomes" id="UP001732780"/>
    </source>
</evidence>
<dbReference type="RefSeq" id="XP_074233747.1">
    <property type="nucleotide sequence ID" value="XM_074377646.1"/>
</dbReference>
<gene>
    <name evidence="2" type="primary">MORN1</name>
</gene>